<evidence type="ECO:0000259" key="1">
    <source>
        <dbReference type="Pfam" id="PF00551"/>
    </source>
</evidence>
<dbReference type="GO" id="GO:0005829">
    <property type="term" value="C:cytosol"/>
    <property type="evidence" value="ECO:0007669"/>
    <property type="project" value="TreeGrafter"/>
</dbReference>
<proteinExistence type="predicted"/>
<dbReference type="Gene3D" id="3.40.50.12230">
    <property type="match status" value="1"/>
</dbReference>
<reference evidence="3 4" key="1">
    <citation type="submission" date="2019-07" db="EMBL/GenBank/DDBJ databases">
        <title>Genomic Encyclopedia of Archaeal and Bacterial Type Strains, Phase II (KMG-II): from individual species to whole genera.</title>
        <authorList>
            <person name="Goeker M."/>
        </authorList>
    </citation>
    <scope>NUCLEOTIDE SEQUENCE [LARGE SCALE GENOMIC DNA]</scope>
    <source>
        <strain evidence="3 4">ATCC BAA-1854</strain>
    </source>
</reference>
<dbReference type="AlphaFoldDB" id="A0A562TVN9"/>
<dbReference type="GO" id="GO:0004479">
    <property type="term" value="F:methionyl-tRNA formyltransferase activity"/>
    <property type="evidence" value="ECO:0007669"/>
    <property type="project" value="TreeGrafter"/>
</dbReference>
<feature type="domain" description="Formyl transferase N-terminal" evidence="1">
    <location>
        <begin position="31"/>
        <end position="139"/>
    </location>
</feature>
<dbReference type="InterPro" id="IPR002376">
    <property type="entry name" value="Formyl_transf_N"/>
</dbReference>
<dbReference type="SUPFAM" id="SSF53328">
    <property type="entry name" value="Formyltransferase"/>
    <property type="match status" value="1"/>
</dbReference>
<keyword evidence="3" id="KW-0808">Transferase</keyword>
<feature type="domain" description="Formyl transferase C-terminal" evidence="2">
    <location>
        <begin position="177"/>
        <end position="252"/>
    </location>
</feature>
<dbReference type="Pfam" id="PF00551">
    <property type="entry name" value="Formyl_trans_N"/>
    <property type="match status" value="1"/>
</dbReference>
<comment type="caution">
    <text evidence="3">The sequence shown here is derived from an EMBL/GenBank/DDBJ whole genome shotgun (WGS) entry which is preliminary data.</text>
</comment>
<gene>
    <name evidence="3" type="ORF">JN11_03322</name>
</gene>
<dbReference type="EMBL" id="VLLI01000010">
    <property type="protein sequence ID" value="TWI97503.1"/>
    <property type="molecule type" value="Genomic_DNA"/>
</dbReference>
<evidence type="ECO:0000259" key="2">
    <source>
        <dbReference type="Pfam" id="PF02911"/>
    </source>
</evidence>
<dbReference type="PANTHER" id="PTHR11138">
    <property type="entry name" value="METHIONYL-TRNA FORMYLTRANSFERASE"/>
    <property type="match status" value="1"/>
</dbReference>
<dbReference type="InterPro" id="IPR036477">
    <property type="entry name" value="Formyl_transf_N_sf"/>
</dbReference>
<organism evidence="3 4">
    <name type="scientific">Mucilaginibacter frigoritolerans</name>
    <dbReference type="NCBI Taxonomy" id="652788"/>
    <lineage>
        <taxon>Bacteria</taxon>
        <taxon>Pseudomonadati</taxon>
        <taxon>Bacteroidota</taxon>
        <taxon>Sphingobacteriia</taxon>
        <taxon>Sphingobacteriales</taxon>
        <taxon>Sphingobacteriaceae</taxon>
        <taxon>Mucilaginibacter</taxon>
    </lineage>
</organism>
<keyword evidence="4" id="KW-1185">Reference proteome</keyword>
<dbReference type="InterPro" id="IPR005793">
    <property type="entry name" value="Formyl_trans_C"/>
</dbReference>
<evidence type="ECO:0000313" key="4">
    <source>
        <dbReference type="Proteomes" id="UP000317010"/>
    </source>
</evidence>
<dbReference type="SUPFAM" id="SSF50486">
    <property type="entry name" value="FMT C-terminal domain-like"/>
    <property type="match status" value="1"/>
</dbReference>
<evidence type="ECO:0000313" key="3">
    <source>
        <dbReference type="EMBL" id="TWI97503.1"/>
    </source>
</evidence>
<dbReference type="Proteomes" id="UP000317010">
    <property type="component" value="Unassembled WGS sequence"/>
</dbReference>
<sequence length="286" mass="32392">MLYVGKSADISQSTKDTISFCNANGVTLTIENDKQDLYSWQQLYRLDIVFFVGYGNIVKVDQFADVKYGVYNIHFGKLPEFRGPSPVFWQLKKGVKELSISIHHMTKKVDSGPVVWEYNISNHAHFTYDFVNHMFCELQVRGVIEILNTINMGRKLPENVQSESNAVYYTKPGLIDVMINWNEMSADEVVDLVKACNSWNWGATTLINGFELKILDATVSTITKSQYVAGTAVVNDNSDFSVVCKDGKLLNIDYFKINNCFVPKRFAGLYGFKTGQLFGNHADNLR</sequence>
<protein>
    <submittedName>
        <fullName evidence="3">Methionyl-tRNA formyltransferase</fullName>
    </submittedName>
</protein>
<name>A0A562TVN9_9SPHI</name>
<dbReference type="Pfam" id="PF02911">
    <property type="entry name" value="Formyl_trans_C"/>
    <property type="match status" value="1"/>
</dbReference>
<dbReference type="PANTHER" id="PTHR11138:SF5">
    <property type="entry name" value="METHIONYL-TRNA FORMYLTRANSFERASE, MITOCHONDRIAL"/>
    <property type="match status" value="1"/>
</dbReference>
<dbReference type="InterPro" id="IPR011034">
    <property type="entry name" value="Formyl_transferase-like_C_sf"/>
</dbReference>
<accession>A0A562TVN9</accession>